<gene>
    <name evidence="1" type="ORF">T265_14340</name>
</gene>
<evidence type="ECO:0000313" key="2">
    <source>
        <dbReference type="Proteomes" id="UP000054324"/>
    </source>
</evidence>
<dbReference type="AlphaFoldDB" id="A0A074ZN88"/>
<organism evidence="1 2">
    <name type="scientific">Opisthorchis viverrini</name>
    <name type="common">Southeast Asian liver fluke</name>
    <dbReference type="NCBI Taxonomy" id="6198"/>
    <lineage>
        <taxon>Eukaryota</taxon>
        <taxon>Metazoa</taxon>
        <taxon>Spiralia</taxon>
        <taxon>Lophotrochozoa</taxon>
        <taxon>Platyhelminthes</taxon>
        <taxon>Trematoda</taxon>
        <taxon>Digenea</taxon>
        <taxon>Opisthorchiida</taxon>
        <taxon>Opisthorchiata</taxon>
        <taxon>Opisthorchiidae</taxon>
        <taxon>Opisthorchis</taxon>
    </lineage>
</organism>
<reference evidence="1 2" key="1">
    <citation type="submission" date="2013-11" db="EMBL/GenBank/DDBJ databases">
        <title>Opisthorchis viverrini - life in the bile duct.</title>
        <authorList>
            <person name="Young N.D."/>
            <person name="Nagarajan N."/>
            <person name="Lin S.J."/>
            <person name="Korhonen P.K."/>
            <person name="Jex A.R."/>
            <person name="Hall R.S."/>
            <person name="Safavi-Hemami H."/>
            <person name="Kaewkong W."/>
            <person name="Bertrand D."/>
            <person name="Gao S."/>
            <person name="Seet Q."/>
            <person name="Wongkham S."/>
            <person name="Teh B.T."/>
            <person name="Wongkham C."/>
            <person name="Intapan P.M."/>
            <person name="Maleewong W."/>
            <person name="Yang X."/>
            <person name="Hu M."/>
            <person name="Wang Z."/>
            <person name="Hofmann A."/>
            <person name="Sternberg P.W."/>
            <person name="Tan P."/>
            <person name="Wang J."/>
            <person name="Gasser R.B."/>
        </authorList>
    </citation>
    <scope>NUCLEOTIDE SEQUENCE [LARGE SCALE GENOMIC DNA]</scope>
</reference>
<name>A0A074ZN88_OPIVI</name>
<dbReference type="RefSeq" id="XP_009171467.1">
    <property type="nucleotide sequence ID" value="XM_009173203.1"/>
</dbReference>
<dbReference type="GeneID" id="20328506"/>
<feature type="non-terminal residue" evidence="1">
    <location>
        <position position="75"/>
    </location>
</feature>
<sequence length="75" mass="8395">MTGAIDLIWTVYSVVFPKAVKDENDTPINFSKKATSEALADEVQSRMCANNFQKRSIKTNRKMVTADEGGFHCTH</sequence>
<evidence type="ECO:0000313" key="1">
    <source>
        <dbReference type="EMBL" id="KER24805.1"/>
    </source>
</evidence>
<dbReference type="CTD" id="20328506"/>
<dbReference type="KEGG" id="ovi:T265_14340"/>
<keyword evidence="2" id="KW-1185">Reference proteome</keyword>
<protein>
    <submittedName>
        <fullName evidence="1">Uncharacterized protein</fullName>
    </submittedName>
</protein>
<proteinExistence type="predicted"/>
<accession>A0A074ZN88</accession>
<dbReference type="Proteomes" id="UP000054324">
    <property type="component" value="Unassembled WGS sequence"/>
</dbReference>
<dbReference type="EMBL" id="KL596797">
    <property type="protein sequence ID" value="KER24805.1"/>
    <property type="molecule type" value="Genomic_DNA"/>
</dbReference>